<comment type="caution">
    <text evidence="3">The sequence shown here is derived from an EMBL/GenBank/DDBJ whole genome shotgun (WGS) entry which is preliminary data.</text>
</comment>
<dbReference type="EMBL" id="WBVO01000008">
    <property type="protein sequence ID" value="KAB2808601.1"/>
    <property type="molecule type" value="Genomic_DNA"/>
</dbReference>
<keyword evidence="1" id="KW-0812">Transmembrane</keyword>
<evidence type="ECO:0000313" key="4">
    <source>
        <dbReference type="Proteomes" id="UP000468650"/>
    </source>
</evidence>
<feature type="signal peptide" evidence="2">
    <location>
        <begin position="1"/>
        <end position="22"/>
    </location>
</feature>
<dbReference type="InterPro" id="IPR025738">
    <property type="entry name" value="BatD"/>
</dbReference>
<evidence type="ECO:0000313" key="3">
    <source>
        <dbReference type="EMBL" id="KAB2808601.1"/>
    </source>
</evidence>
<keyword evidence="4" id="KW-1185">Reference proteome</keyword>
<dbReference type="PANTHER" id="PTHR40940">
    <property type="entry name" value="PROTEIN BATD-RELATED"/>
    <property type="match status" value="1"/>
</dbReference>
<feature type="chain" id="PRO_5027095941" evidence="2">
    <location>
        <begin position="23"/>
        <end position="584"/>
    </location>
</feature>
<dbReference type="Pfam" id="PF13584">
    <property type="entry name" value="BatD"/>
    <property type="match status" value="2"/>
</dbReference>
<dbReference type="RefSeq" id="WP_151667695.1">
    <property type="nucleotide sequence ID" value="NZ_WBVO01000008.1"/>
</dbReference>
<dbReference type="Proteomes" id="UP000468650">
    <property type="component" value="Unassembled WGS sequence"/>
</dbReference>
<name>A0A6N6RK03_9FLAO</name>
<feature type="transmembrane region" description="Helical" evidence="1">
    <location>
        <begin position="455"/>
        <end position="477"/>
    </location>
</feature>
<organism evidence="3 4">
    <name type="scientific">Phaeocystidibacter luteus</name>
    <dbReference type="NCBI Taxonomy" id="911197"/>
    <lineage>
        <taxon>Bacteria</taxon>
        <taxon>Pseudomonadati</taxon>
        <taxon>Bacteroidota</taxon>
        <taxon>Flavobacteriia</taxon>
        <taxon>Flavobacteriales</taxon>
        <taxon>Phaeocystidibacteraceae</taxon>
        <taxon>Phaeocystidibacter</taxon>
    </lineage>
</organism>
<dbReference type="AlphaFoldDB" id="A0A6N6RK03"/>
<gene>
    <name evidence="3" type="ORF">F8C67_09950</name>
</gene>
<protein>
    <submittedName>
        <fullName evidence="3">Protein BatD</fullName>
    </submittedName>
</protein>
<proteinExistence type="predicted"/>
<evidence type="ECO:0000256" key="2">
    <source>
        <dbReference type="SAM" id="SignalP"/>
    </source>
</evidence>
<dbReference type="PANTHER" id="PTHR40940:SF2">
    <property type="entry name" value="BATD"/>
    <property type="match status" value="1"/>
</dbReference>
<keyword evidence="2" id="KW-0732">Signal</keyword>
<accession>A0A6N6RK03</accession>
<sequence length="584" mass="66275">MKKWIYIIMAFALNLIGHEAMAQEPQFIARAGSNTYQLGEEIIVFFKTNAEGSDFVPPSNLTDDFYKLSGPYVSRNVSMSPGQSSMTMTWEYRLRAKKVGEFELARAAIKINGERYYTDPLKIKVVANSEQRDDSNDPRVYASKRLYMRIIPSKLRVYVGEPLGVTYRLYGYDRPTGSLDFKELPNYEGFITEDVESRAQPRQDIDDEGNPFLTWDVASKALIPQRAGVFEFDPLVTVIPTPIPVETRDMWGRRTRGYQTYENLNTAYHPDIEVVPLPTNNRPSGFNGAVGDFEFQVELSRGEVDVNESVTLTLQLKGKGNLNTIKLPEVELPDQLELFEPEDENSIIASPSGLRGEMKREYVLVPRYKGTYKIPPLDFSYFDPEKEEYVTVKSEELIIRVSGESPVIATTEGRVPTKPSSTNEKQDVEYLNEDIRWIEPVREGVGAPSTFYRSAWYIGGVSGSFLFTAYFLFAGSIRRWNDSRFDKLAAARKTADKAISKAGEWREARYALGQFLKTGYDAAFADQIDGKLQRILVDRGLNDAEAQMAYELLRQSEAAEYGATITSFEAWKQDAKAWIQNQTK</sequence>
<evidence type="ECO:0000256" key="1">
    <source>
        <dbReference type="SAM" id="Phobius"/>
    </source>
</evidence>
<keyword evidence="1" id="KW-0472">Membrane</keyword>
<keyword evidence="1" id="KW-1133">Transmembrane helix</keyword>
<dbReference type="OrthoDB" id="2079210at2"/>
<reference evidence="3 4" key="1">
    <citation type="submission" date="2019-09" db="EMBL/GenBank/DDBJ databases">
        <title>Genomes of family Cryomorphaceae.</title>
        <authorList>
            <person name="Bowman J.P."/>
        </authorList>
    </citation>
    <scope>NUCLEOTIDE SEQUENCE [LARGE SCALE GENOMIC DNA]</scope>
    <source>
        <strain evidence="3 4">LMG 25704</strain>
    </source>
</reference>